<reference evidence="2 3" key="1">
    <citation type="journal article" date="2019" name="Commun. Biol.">
        <title>The bagworm genome reveals a unique fibroin gene that provides high tensile strength.</title>
        <authorList>
            <person name="Kono N."/>
            <person name="Nakamura H."/>
            <person name="Ohtoshi R."/>
            <person name="Tomita M."/>
            <person name="Numata K."/>
            <person name="Arakawa K."/>
        </authorList>
    </citation>
    <scope>NUCLEOTIDE SEQUENCE [LARGE SCALE GENOMIC DNA]</scope>
</reference>
<comment type="caution">
    <text evidence="2">The sequence shown here is derived from an EMBL/GenBank/DDBJ whole genome shotgun (WGS) entry which is preliminary data.</text>
</comment>
<dbReference type="Proteomes" id="UP000299102">
    <property type="component" value="Unassembled WGS sequence"/>
</dbReference>
<feature type="transmembrane region" description="Helical" evidence="1">
    <location>
        <begin position="46"/>
        <end position="71"/>
    </location>
</feature>
<accession>A0A4C1ZFV7</accession>
<proteinExistence type="predicted"/>
<evidence type="ECO:0000256" key="1">
    <source>
        <dbReference type="SAM" id="Phobius"/>
    </source>
</evidence>
<evidence type="ECO:0000313" key="3">
    <source>
        <dbReference type="Proteomes" id="UP000299102"/>
    </source>
</evidence>
<organism evidence="2 3">
    <name type="scientific">Eumeta variegata</name>
    <name type="common">Bagworm moth</name>
    <name type="synonym">Eumeta japonica</name>
    <dbReference type="NCBI Taxonomy" id="151549"/>
    <lineage>
        <taxon>Eukaryota</taxon>
        <taxon>Metazoa</taxon>
        <taxon>Ecdysozoa</taxon>
        <taxon>Arthropoda</taxon>
        <taxon>Hexapoda</taxon>
        <taxon>Insecta</taxon>
        <taxon>Pterygota</taxon>
        <taxon>Neoptera</taxon>
        <taxon>Endopterygota</taxon>
        <taxon>Lepidoptera</taxon>
        <taxon>Glossata</taxon>
        <taxon>Ditrysia</taxon>
        <taxon>Tineoidea</taxon>
        <taxon>Psychidae</taxon>
        <taxon>Oiketicinae</taxon>
        <taxon>Eumeta</taxon>
    </lineage>
</organism>
<evidence type="ECO:0000313" key="2">
    <source>
        <dbReference type="EMBL" id="GBP86680.1"/>
    </source>
</evidence>
<keyword evidence="3" id="KW-1185">Reference proteome</keyword>
<keyword evidence="1" id="KW-0472">Membrane</keyword>
<dbReference type="AlphaFoldDB" id="A0A4C1ZFV7"/>
<gene>
    <name evidence="2" type="ORF">EVAR_103623_1</name>
</gene>
<name>A0A4C1ZFV7_EUMVA</name>
<keyword evidence="1" id="KW-0812">Transmembrane</keyword>
<sequence>MLSRLGTNPPEPASAVSSTELSSLREDAHVEVYAHCPMQPVACADFISYIIGLLPQIILFTVSTFSSVTAVKRRSHFSSSTKVTYSTALNFVDLTRHCVTPAPPIIQAIQLSLMTRFASSSLVQLLTPKTFDPLAVCQLHFTEDQIRRTAEAYDERTGRKIVAPLKRLYLKDGAIPCVFKNIPKYLSNPIHSRESRDQRLERLENEQLELALSESVYYFQRINRHVSYQRVDVTAVHVHSQSHRSHQCVEELLERNGISDGGGSGAM</sequence>
<protein>
    <submittedName>
        <fullName evidence="2">Uncharacterized protein</fullName>
    </submittedName>
</protein>
<keyword evidence="1" id="KW-1133">Transmembrane helix</keyword>
<dbReference type="OrthoDB" id="6430453at2759"/>
<dbReference type="EMBL" id="BGZK01001809">
    <property type="protein sequence ID" value="GBP86680.1"/>
    <property type="molecule type" value="Genomic_DNA"/>
</dbReference>